<proteinExistence type="inferred from homology"/>
<evidence type="ECO:0000256" key="4">
    <source>
        <dbReference type="SAM" id="Phobius"/>
    </source>
</evidence>
<name>A0A9W9X7D6_9EURO</name>
<evidence type="ECO:0000256" key="1">
    <source>
        <dbReference type="ARBA" id="ARBA00022723"/>
    </source>
</evidence>
<keyword evidence="4" id="KW-0472">Membrane</keyword>
<dbReference type="SUPFAM" id="SSF52768">
    <property type="entry name" value="Arginase/deacetylase"/>
    <property type="match status" value="1"/>
</dbReference>
<dbReference type="PANTHER" id="PTHR11358:SF26">
    <property type="entry name" value="GUANIDINO ACID HYDROLASE, MITOCHONDRIAL"/>
    <property type="match status" value="1"/>
</dbReference>
<dbReference type="Pfam" id="PF00491">
    <property type="entry name" value="Arginase"/>
    <property type="match status" value="1"/>
</dbReference>
<dbReference type="GO" id="GO:0008783">
    <property type="term" value="F:agmatinase activity"/>
    <property type="evidence" value="ECO:0007669"/>
    <property type="project" value="TreeGrafter"/>
</dbReference>
<keyword evidence="6" id="KW-1185">Reference proteome</keyword>
<dbReference type="PROSITE" id="PS51409">
    <property type="entry name" value="ARGINASE_2"/>
    <property type="match status" value="1"/>
</dbReference>
<protein>
    <submittedName>
        <fullName evidence="5">Agmatinase</fullName>
    </submittedName>
</protein>
<dbReference type="Gene3D" id="3.40.800.10">
    <property type="entry name" value="Ureohydrolase domain"/>
    <property type="match status" value="1"/>
</dbReference>
<accession>A0A9W9X7D6</accession>
<sequence>MTQALKQLGRYRTVSGVSTRPKLVTLGGDYSLLLPALRALKEVYDRPLWFCTSTHSPPRHLVSRGIPVVLGNHLFYLWLYILDSLLGRIVMQLIIKAIFSAPAWVALVGKTTTNTLLRTGTEQPVYLSVDIDVLDLAFALGTSTLEPGGWSSQELISILRGLEDLNLVGADVVEVSPPYQNRGEETSFAAAQVDYELLTSMIKRGLKE</sequence>
<evidence type="ECO:0000256" key="2">
    <source>
        <dbReference type="ARBA" id="ARBA00022801"/>
    </source>
</evidence>
<comment type="caution">
    <text evidence="5">The sequence shown here is derived from an EMBL/GenBank/DDBJ whole genome shotgun (WGS) entry which is preliminary data.</text>
</comment>
<evidence type="ECO:0000256" key="3">
    <source>
        <dbReference type="PROSITE-ProRule" id="PRU00742"/>
    </source>
</evidence>
<dbReference type="GO" id="GO:0046872">
    <property type="term" value="F:metal ion binding"/>
    <property type="evidence" value="ECO:0007669"/>
    <property type="project" value="UniProtKB-KW"/>
</dbReference>
<evidence type="ECO:0000313" key="6">
    <source>
        <dbReference type="Proteomes" id="UP001147760"/>
    </source>
</evidence>
<dbReference type="InterPro" id="IPR006035">
    <property type="entry name" value="Ureohydrolase"/>
</dbReference>
<comment type="similarity">
    <text evidence="3">Belongs to the arginase family.</text>
</comment>
<feature type="transmembrane region" description="Helical" evidence="4">
    <location>
        <begin position="61"/>
        <end position="79"/>
    </location>
</feature>
<gene>
    <name evidence="5" type="ORF">N7530_000020</name>
</gene>
<keyword evidence="4" id="KW-1133">Transmembrane helix</keyword>
<keyword evidence="4" id="KW-0812">Transmembrane</keyword>
<feature type="transmembrane region" description="Helical" evidence="4">
    <location>
        <begin position="85"/>
        <end position="108"/>
    </location>
</feature>
<reference evidence="5" key="2">
    <citation type="journal article" date="2023" name="IMA Fungus">
        <title>Comparative genomic study of the Penicillium genus elucidates a diverse pangenome and 15 lateral gene transfer events.</title>
        <authorList>
            <person name="Petersen C."/>
            <person name="Sorensen T."/>
            <person name="Nielsen M.R."/>
            <person name="Sondergaard T.E."/>
            <person name="Sorensen J.L."/>
            <person name="Fitzpatrick D.A."/>
            <person name="Frisvad J.C."/>
            <person name="Nielsen K.L."/>
        </authorList>
    </citation>
    <scope>NUCLEOTIDE SEQUENCE</scope>
    <source>
        <strain evidence="5">IBT 17660</strain>
    </source>
</reference>
<keyword evidence="2" id="KW-0378">Hydrolase</keyword>
<dbReference type="EMBL" id="JAPWDO010000001">
    <property type="protein sequence ID" value="KAJ5485720.1"/>
    <property type="molecule type" value="Genomic_DNA"/>
</dbReference>
<keyword evidence="1" id="KW-0479">Metal-binding</keyword>
<dbReference type="InterPro" id="IPR023696">
    <property type="entry name" value="Ureohydrolase_dom_sf"/>
</dbReference>
<dbReference type="Proteomes" id="UP001147760">
    <property type="component" value="Unassembled WGS sequence"/>
</dbReference>
<dbReference type="PANTHER" id="PTHR11358">
    <property type="entry name" value="ARGINASE/AGMATINASE"/>
    <property type="match status" value="1"/>
</dbReference>
<dbReference type="OrthoDB" id="288726at2759"/>
<dbReference type="GO" id="GO:0033389">
    <property type="term" value="P:putrescine biosynthetic process from arginine, via agmatine"/>
    <property type="evidence" value="ECO:0007669"/>
    <property type="project" value="TreeGrafter"/>
</dbReference>
<organism evidence="5 6">
    <name type="scientific">Penicillium desertorum</name>
    <dbReference type="NCBI Taxonomy" id="1303715"/>
    <lineage>
        <taxon>Eukaryota</taxon>
        <taxon>Fungi</taxon>
        <taxon>Dikarya</taxon>
        <taxon>Ascomycota</taxon>
        <taxon>Pezizomycotina</taxon>
        <taxon>Eurotiomycetes</taxon>
        <taxon>Eurotiomycetidae</taxon>
        <taxon>Eurotiales</taxon>
        <taxon>Aspergillaceae</taxon>
        <taxon>Penicillium</taxon>
    </lineage>
</organism>
<dbReference type="AlphaFoldDB" id="A0A9W9X7D6"/>
<evidence type="ECO:0000313" key="5">
    <source>
        <dbReference type="EMBL" id="KAJ5485720.1"/>
    </source>
</evidence>
<reference evidence="5" key="1">
    <citation type="submission" date="2022-12" db="EMBL/GenBank/DDBJ databases">
        <authorList>
            <person name="Petersen C."/>
        </authorList>
    </citation>
    <scope>NUCLEOTIDE SEQUENCE</scope>
    <source>
        <strain evidence="5">IBT 17660</strain>
    </source>
</reference>